<dbReference type="Pfam" id="PF01694">
    <property type="entry name" value="Rhomboid"/>
    <property type="match status" value="1"/>
</dbReference>
<feature type="transmembrane region" description="Helical" evidence="7">
    <location>
        <begin position="182"/>
        <end position="201"/>
    </location>
</feature>
<dbReference type="Proteomes" id="UP000298061">
    <property type="component" value="Unassembled WGS sequence"/>
</dbReference>
<name>A0A4Z0A1D1_9AGAM</name>
<keyword evidence="6 7" id="KW-0472">Membrane</keyword>
<keyword evidence="3 7" id="KW-0812">Transmembrane</keyword>
<feature type="domain" description="Peptidase S54 rhomboid" evidence="8">
    <location>
        <begin position="172"/>
        <end position="316"/>
    </location>
</feature>
<evidence type="ECO:0000259" key="8">
    <source>
        <dbReference type="Pfam" id="PF01694"/>
    </source>
</evidence>
<keyword evidence="4" id="KW-0378">Hydrolase</keyword>
<dbReference type="GO" id="GO:0016020">
    <property type="term" value="C:membrane"/>
    <property type="evidence" value="ECO:0007669"/>
    <property type="project" value="UniProtKB-SubCell"/>
</dbReference>
<comment type="similarity">
    <text evidence="2">Belongs to the peptidase S54 family.</text>
</comment>
<dbReference type="GO" id="GO:0006465">
    <property type="term" value="P:signal peptide processing"/>
    <property type="evidence" value="ECO:0007669"/>
    <property type="project" value="TreeGrafter"/>
</dbReference>
<keyword evidence="10" id="KW-1185">Reference proteome</keyword>
<keyword evidence="5 7" id="KW-1133">Transmembrane helix</keyword>
<dbReference type="InterPro" id="IPR035952">
    <property type="entry name" value="Rhomboid-like_sf"/>
</dbReference>
<evidence type="ECO:0000256" key="5">
    <source>
        <dbReference type="ARBA" id="ARBA00022989"/>
    </source>
</evidence>
<comment type="subcellular location">
    <subcellularLocation>
        <location evidence="1">Membrane</location>
        <topology evidence="1">Multi-pass membrane protein</topology>
    </subcellularLocation>
</comment>
<reference evidence="9 10" key="1">
    <citation type="submission" date="2019-02" db="EMBL/GenBank/DDBJ databases">
        <title>Genome sequencing of the rare red list fungi Hericium alpestre (H. flagellum).</title>
        <authorList>
            <person name="Buettner E."/>
            <person name="Kellner H."/>
        </authorList>
    </citation>
    <scope>NUCLEOTIDE SEQUENCE [LARGE SCALE GENOMIC DNA]</scope>
    <source>
        <strain evidence="9 10">DSM 108284</strain>
    </source>
</reference>
<dbReference type="STRING" id="135208.A0A4Z0A1D1"/>
<evidence type="ECO:0000256" key="1">
    <source>
        <dbReference type="ARBA" id="ARBA00004141"/>
    </source>
</evidence>
<evidence type="ECO:0000256" key="6">
    <source>
        <dbReference type="ARBA" id="ARBA00023136"/>
    </source>
</evidence>
<dbReference type="PANTHER" id="PTHR43731:SF14">
    <property type="entry name" value="PRESENILIN-ASSOCIATED RHOMBOID-LIKE PROTEIN, MITOCHONDRIAL"/>
    <property type="match status" value="1"/>
</dbReference>
<dbReference type="InterPro" id="IPR022764">
    <property type="entry name" value="Peptidase_S54_rhomboid_dom"/>
</dbReference>
<comment type="caution">
    <text evidence="9">The sequence shown here is derived from an EMBL/GenBank/DDBJ whole genome shotgun (WGS) entry which is preliminary data.</text>
</comment>
<dbReference type="EMBL" id="SFCI01000364">
    <property type="protein sequence ID" value="TFY80270.1"/>
    <property type="molecule type" value="Genomic_DNA"/>
</dbReference>
<dbReference type="PANTHER" id="PTHR43731">
    <property type="entry name" value="RHOMBOID PROTEASE"/>
    <property type="match status" value="1"/>
</dbReference>
<feature type="transmembrane region" description="Helical" evidence="7">
    <location>
        <begin position="123"/>
        <end position="142"/>
    </location>
</feature>
<feature type="transmembrane region" description="Helical" evidence="7">
    <location>
        <begin position="239"/>
        <end position="258"/>
    </location>
</feature>
<dbReference type="SUPFAM" id="SSF144091">
    <property type="entry name" value="Rhomboid-like"/>
    <property type="match status" value="1"/>
</dbReference>
<accession>A0A4Z0A1D1</accession>
<sequence length="322" mass="35636">MLLSAATRWAPLAALPRSYARSFNHAHLLNRVAGRPLTGLSVSRARFAVPAVNRTALHTTCVPPLSSSGLFRSAIARFSRSEILKATHRDAPRRRPSGFGGGPSNRGSWQRFVRWLEGIPQDFLFYGIIAANGAVFLGWWYAQSLYERDRDPSLLISMYKNFAVNWENVVNGRPWTLLTSCFSHQGFAHLFVNGFTFFFMAPTVMQILGNARFLALYFGGGIFSSLTSLQWHNLRQDKHYASLGASGAIYSVVSFFACIAPRATFLLFGIIPCPAWAVVSGIFLYDSYGAWSGGRQGTDTAGHVGGILAGIGYFLMRTRFRL</sequence>
<dbReference type="AlphaFoldDB" id="A0A4Z0A1D1"/>
<proteinExistence type="inferred from homology"/>
<feature type="transmembrane region" description="Helical" evidence="7">
    <location>
        <begin position="213"/>
        <end position="233"/>
    </location>
</feature>
<evidence type="ECO:0000313" key="9">
    <source>
        <dbReference type="EMBL" id="TFY80270.1"/>
    </source>
</evidence>
<dbReference type="OrthoDB" id="418595at2759"/>
<organism evidence="9 10">
    <name type="scientific">Hericium alpestre</name>
    <dbReference type="NCBI Taxonomy" id="135208"/>
    <lineage>
        <taxon>Eukaryota</taxon>
        <taxon>Fungi</taxon>
        <taxon>Dikarya</taxon>
        <taxon>Basidiomycota</taxon>
        <taxon>Agaricomycotina</taxon>
        <taxon>Agaricomycetes</taxon>
        <taxon>Russulales</taxon>
        <taxon>Hericiaceae</taxon>
        <taxon>Hericium</taxon>
    </lineage>
</organism>
<feature type="transmembrane region" description="Helical" evidence="7">
    <location>
        <begin position="265"/>
        <end position="285"/>
    </location>
</feature>
<gene>
    <name evidence="9" type="ORF">EWM64_g3740</name>
</gene>
<dbReference type="InterPro" id="IPR050925">
    <property type="entry name" value="Rhomboid_protease_S54"/>
</dbReference>
<dbReference type="GO" id="GO:0004252">
    <property type="term" value="F:serine-type endopeptidase activity"/>
    <property type="evidence" value="ECO:0007669"/>
    <property type="project" value="InterPro"/>
</dbReference>
<dbReference type="Gene3D" id="1.20.1540.10">
    <property type="entry name" value="Rhomboid-like"/>
    <property type="match status" value="1"/>
</dbReference>
<feature type="transmembrane region" description="Helical" evidence="7">
    <location>
        <begin position="300"/>
        <end position="316"/>
    </location>
</feature>
<evidence type="ECO:0000256" key="2">
    <source>
        <dbReference type="ARBA" id="ARBA00009045"/>
    </source>
</evidence>
<evidence type="ECO:0000256" key="3">
    <source>
        <dbReference type="ARBA" id="ARBA00022692"/>
    </source>
</evidence>
<evidence type="ECO:0000256" key="7">
    <source>
        <dbReference type="SAM" id="Phobius"/>
    </source>
</evidence>
<evidence type="ECO:0000313" key="10">
    <source>
        <dbReference type="Proteomes" id="UP000298061"/>
    </source>
</evidence>
<evidence type="ECO:0000256" key="4">
    <source>
        <dbReference type="ARBA" id="ARBA00022801"/>
    </source>
</evidence>
<protein>
    <recommendedName>
        <fullName evidence="8">Peptidase S54 rhomboid domain-containing protein</fullName>
    </recommendedName>
</protein>